<dbReference type="CDD" id="cd18623">
    <property type="entry name" value="GH32_ScrB-like"/>
    <property type="match status" value="1"/>
</dbReference>
<dbReference type="InterPro" id="IPR001362">
    <property type="entry name" value="Glyco_hydro_32"/>
</dbReference>
<feature type="domain" description="Glycosyl hydrolase family 32 C-terminal" evidence="7">
    <location>
        <begin position="453"/>
        <end position="523"/>
    </location>
</feature>
<dbReference type="SUPFAM" id="SSF49899">
    <property type="entry name" value="Concanavalin A-like lectins/glucanases"/>
    <property type="match status" value="1"/>
</dbReference>
<name>A0A5N6S5B2_9BIFI</name>
<organism evidence="8 9">
    <name type="scientific">Bifidobacterium tibiigranuli</name>
    <dbReference type="NCBI Taxonomy" id="2172043"/>
    <lineage>
        <taxon>Bacteria</taxon>
        <taxon>Bacillati</taxon>
        <taxon>Actinomycetota</taxon>
        <taxon>Actinomycetes</taxon>
        <taxon>Bifidobacteriales</taxon>
        <taxon>Bifidobacteriaceae</taxon>
        <taxon>Bifidobacterium</taxon>
    </lineage>
</organism>
<dbReference type="Gene3D" id="2.60.120.560">
    <property type="entry name" value="Exo-inulinase, domain 1"/>
    <property type="match status" value="1"/>
</dbReference>
<evidence type="ECO:0000313" key="9">
    <source>
        <dbReference type="Proteomes" id="UP000325415"/>
    </source>
</evidence>
<dbReference type="PANTHER" id="PTHR43101:SF1">
    <property type="entry name" value="BETA-FRUCTOSIDASE"/>
    <property type="match status" value="1"/>
</dbReference>
<evidence type="ECO:0000256" key="1">
    <source>
        <dbReference type="ARBA" id="ARBA00009902"/>
    </source>
</evidence>
<keyword evidence="3 5" id="KW-0378">Hydrolase</keyword>
<evidence type="ECO:0000256" key="4">
    <source>
        <dbReference type="ARBA" id="ARBA00023295"/>
    </source>
</evidence>
<dbReference type="EC" id="3.2.1.26" evidence="2"/>
<feature type="domain" description="Glycosyl hydrolase family 32 N-terminal" evidence="6">
    <location>
        <begin position="42"/>
        <end position="393"/>
    </location>
</feature>
<proteinExistence type="inferred from homology"/>
<dbReference type="Pfam" id="PF00251">
    <property type="entry name" value="Glyco_hydro_32N"/>
    <property type="match status" value="1"/>
</dbReference>
<evidence type="ECO:0000256" key="2">
    <source>
        <dbReference type="ARBA" id="ARBA00012758"/>
    </source>
</evidence>
<dbReference type="InterPro" id="IPR013148">
    <property type="entry name" value="Glyco_hydro_32_N"/>
</dbReference>
<dbReference type="Gene3D" id="2.115.10.20">
    <property type="entry name" value="Glycosyl hydrolase domain, family 43"/>
    <property type="match status" value="1"/>
</dbReference>
<evidence type="ECO:0000256" key="3">
    <source>
        <dbReference type="ARBA" id="ARBA00022801"/>
    </source>
</evidence>
<dbReference type="GO" id="GO:0005975">
    <property type="term" value="P:carbohydrate metabolic process"/>
    <property type="evidence" value="ECO:0007669"/>
    <property type="project" value="InterPro"/>
</dbReference>
<dbReference type="PANTHER" id="PTHR43101">
    <property type="entry name" value="BETA-FRUCTOSIDASE"/>
    <property type="match status" value="1"/>
</dbReference>
<evidence type="ECO:0000259" key="7">
    <source>
        <dbReference type="Pfam" id="PF08244"/>
    </source>
</evidence>
<comment type="caution">
    <text evidence="8">The sequence shown here is derived from an EMBL/GenBank/DDBJ whole genome shotgun (WGS) entry which is preliminary data.</text>
</comment>
<gene>
    <name evidence="8" type="ORF">DDE84_09915</name>
</gene>
<dbReference type="InterPro" id="IPR051214">
    <property type="entry name" value="GH32_Enzymes"/>
</dbReference>
<dbReference type="InterPro" id="IPR023296">
    <property type="entry name" value="Glyco_hydro_beta-prop_sf"/>
</dbReference>
<dbReference type="SUPFAM" id="SSF75005">
    <property type="entry name" value="Arabinanase/levansucrase/invertase"/>
    <property type="match status" value="1"/>
</dbReference>
<keyword evidence="4 5" id="KW-0326">Glycosidase</keyword>
<protein>
    <recommendedName>
        <fullName evidence="2">beta-fructofuranosidase</fullName>
        <ecNumber evidence="2">3.2.1.26</ecNumber>
    </recommendedName>
</protein>
<dbReference type="InterPro" id="IPR013320">
    <property type="entry name" value="ConA-like_dom_sf"/>
</dbReference>
<keyword evidence="9" id="KW-1185">Reference proteome</keyword>
<dbReference type="EMBL" id="QDAG01000010">
    <property type="protein sequence ID" value="KAE8126966.1"/>
    <property type="molecule type" value="Genomic_DNA"/>
</dbReference>
<dbReference type="GO" id="GO:0004564">
    <property type="term" value="F:beta-fructofuranosidase activity"/>
    <property type="evidence" value="ECO:0007669"/>
    <property type="project" value="UniProtKB-EC"/>
</dbReference>
<reference evidence="8 9" key="1">
    <citation type="submission" date="2018-04" db="EMBL/GenBank/DDBJ databases">
        <authorList>
            <person name="Eckel V.P."/>
            <person name="Vogel R.F."/>
        </authorList>
    </citation>
    <scope>NUCLEOTIDE SEQUENCE [LARGE SCALE GENOMIC DNA]</scope>
    <source>
        <strain evidence="9">TMW 2.1764</strain>
    </source>
</reference>
<evidence type="ECO:0000256" key="5">
    <source>
        <dbReference type="RuleBase" id="RU362110"/>
    </source>
</evidence>
<evidence type="ECO:0000313" key="8">
    <source>
        <dbReference type="EMBL" id="KAE8126966.1"/>
    </source>
</evidence>
<evidence type="ECO:0000259" key="6">
    <source>
        <dbReference type="Pfam" id="PF00251"/>
    </source>
</evidence>
<accession>A0A5N6S5B2</accession>
<dbReference type="AlphaFoldDB" id="A0A5N6S5B2"/>
<sequence length="546" mass="60363">MVILVYNEIVQPTEYDLLDLADARRRAALERVHNDHDYPVWHIAAPVGRLNDPNGLVYWHGRYHVFYQWGPYVPEAKAVYWGHAVSADLIHWQHVEPAIAPERWYDKDGCYSGSAVAFGDHVTCLYTGNVKDPSGARHAYQCAFDMTEGGGAKNGVAVRGEAGRSLSAQKADDALPIWRCEKWPDNPVIPVIPGGYTAHFRDPMVFGRPGDSFSASPDAAYRMCLGAQRANESGAIALFSSPNLRDWRFDGELQFAGPDAEELADFGFMWECPNIFTLKDEVSGRERTVALWCPQGLRRDGERFQNTFQCGYVIGDLDGNVLRNCTRFRELDGGTEFYAPQCFAGPDGSMLLIGWAGNAGEDGLPSLTSAGWLHSLTLPRKLTLHGKVVRQNPAPTPECFGAQFEISADGLPKDGELLPLGGQRAWRLQFITQYDEQAMIRIEAGRCSLDMHFEGGTITLDRSQTLYQGAGEQTSAIRIATFAPDWRSGDAVVVDCIFDHSVLEIYLNGGEVALTSRVFLGEDALKVFCTADGHPMPNDMTCTLPR</sequence>
<dbReference type="SMART" id="SM00640">
    <property type="entry name" value="Glyco_32"/>
    <property type="match status" value="1"/>
</dbReference>
<dbReference type="InterPro" id="IPR013189">
    <property type="entry name" value="Glyco_hydro_32_C"/>
</dbReference>
<comment type="similarity">
    <text evidence="1 5">Belongs to the glycosyl hydrolase 32 family.</text>
</comment>
<dbReference type="Proteomes" id="UP000325415">
    <property type="component" value="Unassembled WGS sequence"/>
</dbReference>
<dbReference type="Pfam" id="PF08244">
    <property type="entry name" value="Glyco_hydro_32C"/>
    <property type="match status" value="1"/>
</dbReference>